<evidence type="ECO:0000313" key="11">
    <source>
        <dbReference type="Proteomes" id="UP000625551"/>
    </source>
</evidence>
<dbReference type="PANTHER" id="PTHR43634">
    <property type="entry name" value="OW CONDUCTANCE MECHANOSENSITIVE CHANNEL"/>
    <property type="match status" value="1"/>
</dbReference>
<dbReference type="InterPro" id="IPR010920">
    <property type="entry name" value="LSM_dom_sf"/>
</dbReference>
<dbReference type="InterPro" id="IPR023408">
    <property type="entry name" value="MscS_beta-dom_sf"/>
</dbReference>
<evidence type="ECO:0000256" key="3">
    <source>
        <dbReference type="ARBA" id="ARBA00022475"/>
    </source>
</evidence>
<dbReference type="Pfam" id="PF21082">
    <property type="entry name" value="MS_channel_3rd"/>
    <property type="match status" value="1"/>
</dbReference>
<dbReference type="InterPro" id="IPR045042">
    <property type="entry name" value="YnaI-like"/>
</dbReference>
<protein>
    <submittedName>
        <fullName evidence="10">Mechanosensitive ion channel family protein</fullName>
    </submittedName>
</protein>
<dbReference type="RefSeq" id="WP_191185107.1">
    <property type="nucleotide sequence ID" value="NZ_JACXAJ010000013.1"/>
</dbReference>
<dbReference type="InterPro" id="IPR049278">
    <property type="entry name" value="MS_channel_C"/>
</dbReference>
<evidence type="ECO:0000259" key="9">
    <source>
        <dbReference type="Pfam" id="PF21082"/>
    </source>
</evidence>
<feature type="domain" description="Mechanosensitive ion channel MscS C-terminal" evidence="9">
    <location>
        <begin position="269"/>
        <end position="354"/>
    </location>
</feature>
<evidence type="ECO:0000256" key="6">
    <source>
        <dbReference type="ARBA" id="ARBA00023136"/>
    </source>
</evidence>
<dbReference type="SUPFAM" id="SSF50182">
    <property type="entry name" value="Sm-like ribonucleoproteins"/>
    <property type="match status" value="1"/>
</dbReference>
<dbReference type="SUPFAM" id="SSF82861">
    <property type="entry name" value="Mechanosensitive channel protein MscS (YggB), transmembrane region"/>
    <property type="match status" value="1"/>
</dbReference>
<dbReference type="PANTHER" id="PTHR43634:SF2">
    <property type="entry name" value="LOW CONDUCTANCE MECHANOSENSITIVE CHANNEL YNAI"/>
    <property type="match status" value="1"/>
</dbReference>
<keyword evidence="4 7" id="KW-0812">Transmembrane</keyword>
<dbReference type="EMBL" id="JACXAJ010000013">
    <property type="protein sequence ID" value="MBD1398977.1"/>
    <property type="molecule type" value="Genomic_DNA"/>
</dbReference>
<dbReference type="Gene3D" id="3.30.70.100">
    <property type="match status" value="1"/>
</dbReference>
<dbReference type="Gene3D" id="1.10.287.1260">
    <property type="match status" value="1"/>
</dbReference>
<sequence>MLTDFREYLSYEFLGNSMSAYLWFAGILLFGYIFKTLLSKLITSIIFRLVKRFSDEEGQANLKRLLIQPLEVVVFLVFLFLAVNVLQYPVDPGSEGTPFMKAFMLRTYQIFIIVAITWVITRFVDFIGLIFQNRASRTTSKMDDQLVPFFKDFMKVMIYIFAFLVVLASVFNVNVAGMIAGLGVGGLAIAFAAKESLENLLASFTIFLDHPFVVGDLVEVDGITGVIEKIGFRSTRIRTLEKTFVTVPNKSMIDKPLNNLTLRTFRRVHFDVNLTYDTTSQQIKAITTELQDYIDNHPHTNQDGRIRFQNLGASSKDVMVLYFVEALDWNEFINIKEEVAYKIVEVVERHGAEFAFPTQTLHLFQESKVTAPQPPKTVHFPSTDIQ</sequence>
<feature type="transmembrane region" description="Helical" evidence="7">
    <location>
        <begin position="152"/>
        <end position="170"/>
    </location>
</feature>
<reference evidence="10 11" key="1">
    <citation type="submission" date="2020-09" db="EMBL/GenBank/DDBJ databases">
        <title>Genome sequencing and assembly of Pontibacter sp.</title>
        <authorList>
            <person name="Chhetri G."/>
        </authorList>
    </citation>
    <scope>NUCLEOTIDE SEQUENCE [LARGE SCALE GENOMIC DNA]</scope>
    <source>
        <strain evidence="10 11">JH31</strain>
    </source>
</reference>
<name>A0ABR7XL04_9BACT</name>
<keyword evidence="5 7" id="KW-1133">Transmembrane helix</keyword>
<evidence type="ECO:0000256" key="5">
    <source>
        <dbReference type="ARBA" id="ARBA00022989"/>
    </source>
</evidence>
<comment type="caution">
    <text evidence="10">The sequence shown here is derived from an EMBL/GenBank/DDBJ whole genome shotgun (WGS) entry which is preliminary data.</text>
</comment>
<dbReference type="InterPro" id="IPR011014">
    <property type="entry name" value="MscS_channel_TM-2"/>
</dbReference>
<feature type="domain" description="Mechanosensitive ion channel MscS" evidence="8">
    <location>
        <begin position="196"/>
        <end position="261"/>
    </location>
</feature>
<evidence type="ECO:0000256" key="7">
    <source>
        <dbReference type="SAM" id="Phobius"/>
    </source>
</evidence>
<evidence type="ECO:0000256" key="4">
    <source>
        <dbReference type="ARBA" id="ARBA00022692"/>
    </source>
</evidence>
<dbReference type="InterPro" id="IPR006685">
    <property type="entry name" value="MscS_channel_2nd"/>
</dbReference>
<dbReference type="InterPro" id="IPR011066">
    <property type="entry name" value="MscS_channel_C_sf"/>
</dbReference>
<proteinExistence type="inferred from homology"/>
<comment type="subcellular location">
    <subcellularLocation>
        <location evidence="1">Cell membrane</location>
        <topology evidence="1">Multi-pass membrane protein</topology>
    </subcellularLocation>
</comment>
<evidence type="ECO:0000313" key="10">
    <source>
        <dbReference type="EMBL" id="MBD1398977.1"/>
    </source>
</evidence>
<dbReference type="Proteomes" id="UP000625551">
    <property type="component" value="Unassembled WGS sequence"/>
</dbReference>
<feature type="transmembrane region" description="Helical" evidence="7">
    <location>
        <begin position="20"/>
        <end position="50"/>
    </location>
</feature>
<keyword evidence="3" id="KW-1003">Cell membrane</keyword>
<dbReference type="Pfam" id="PF00924">
    <property type="entry name" value="MS_channel_2nd"/>
    <property type="match status" value="1"/>
</dbReference>
<comment type="similarity">
    <text evidence="2">Belongs to the MscS (TC 1.A.23) family.</text>
</comment>
<dbReference type="SUPFAM" id="SSF82689">
    <property type="entry name" value="Mechanosensitive channel protein MscS (YggB), C-terminal domain"/>
    <property type="match status" value="1"/>
</dbReference>
<evidence type="ECO:0000256" key="2">
    <source>
        <dbReference type="ARBA" id="ARBA00008017"/>
    </source>
</evidence>
<feature type="transmembrane region" description="Helical" evidence="7">
    <location>
        <begin position="110"/>
        <end position="131"/>
    </location>
</feature>
<keyword evidence="6 7" id="KW-0472">Membrane</keyword>
<feature type="transmembrane region" description="Helical" evidence="7">
    <location>
        <begin position="70"/>
        <end position="90"/>
    </location>
</feature>
<organism evidence="10 11">
    <name type="scientific">Pontibacter aquaedesilientis</name>
    <dbReference type="NCBI Taxonomy" id="2766980"/>
    <lineage>
        <taxon>Bacteria</taxon>
        <taxon>Pseudomonadati</taxon>
        <taxon>Bacteroidota</taxon>
        <taxon>Cytophagia</taxon>
        <taxon>Cytophagales</taxon>
        <taxon>Hymenobacteraceae</taxon>
        <taxon>Pontibacter</taxon>
    </lineage>
</organism>
<keyword evidence="11" id="KW-1185">Reference proteome</keyword>
<evidence type="ECO:0000256" key="1">
    <source>
        <dbReference type="ARBA" id="ARBA00004651"/>
    </source>
</evidence>
<evidence type="ECO:0000259" key="8">
    <source>
        <dbReference type="Pfam" id="PF00924"/>
    </source>
</evidence>
<dbReference type="Gene3D" id="2.30.30.60">
    <property type="match status" value="1"/>
</dbReference>
<accession>A0ABR7XL04</accession>
<gene>
    <name evidence="10" type="ORF">H9Q13_17545</name>
</gene>